<gene>
    <name evidence="5" type="ORF">HG535_0G00820</name>
</gene>
<feature type="region of interest" description="Disordered" evidence="3">
    <location>
        <begin position="1"/>
        <end position="28"/>
    </location>
</feature>
<evidence type="ECO:0000313" key="6">
    <source>
        <dbReference type="Proteomes" id="UP000509704"/>
    </source>
</evidence>
<dbReference type="InterPro" id="IPR052605">
    <property type="entry name" value="Fungal_trans_regulator"/>
</dbReference>
<evidence type="ECO:0000256" key="3">
    <source>
        <dbReference type="SAM" id="MobiDB-lite"/>
    </source>
</evidence>
<evidence type="ECO:0000256" key="1">
    <source>
        <dbReference type="ARBA" id="ARBA00023125"/>
    </source>
</evidence>
<dbReference type="PROSITE" id="PS51517">
    <property type="entry name" value="NDT80"/>
    <property type="match status" value="1"/>
</dbReference>
<feature type="region of interest" description="Disordered" evidence="3">
    <location>
        <begin position="516"/>
        <end position="581"/>
    </location>
</feature>
<dbReference type="InterPro" id="IPR024061">
    <property type="entry name" value="NDT80_DNA-bd_dom"/>
</dbReference>
<dbReference type="PANTHER" id="PTHR35144:SF2">
    <property type="entry name" value="MEIOSIS-SPECIFIC TRANSCRIPTION FACTOR NDT80"/>
    <property type="match status" value="1"/>
</dbReference>
<dbReference type="KEGG" id="zmk:HG535_0G00820"/>
<feature type="domain" description="NDT80" evidence="4">
    <location>
        <begin position="25"/>
        <end position="339"/>
    </location>
</feature>
<feature type="compositionally biased region" description="Polar residues" evidence="3">
    <location>
        <begin position="568"/>
        <end position="579"/>
    </location>
</feature>
<dbReference type="GeneID" id="59237981"/>
<dbReference type="GO" id="GO:0045944">
    <property type="term" value="P:positive regulation of transcription by RNA polymerase II"/>
    <property type="evidence" value="ECO:0007669"/>
    <property type="project" value="TreeGrafter"/>
</dbReference>
<feature type="compositionally biased region" description="Basic and acidic residues" evidence="3">
    <location>
        <begin position="558"/>
        <end position="567"/>
    </location>
</feature>
<dbReference type="Gene3D" id="2.60.40.1390">
    <property type="entry name" value="NDT80 DNA-binding domain"/>
    <property type="match status" value="1"/>
</dbReference>
<dbReference type="GO" id="GO:0000228">
    <property type="term" value="C:nuclear chromosome"/>
    <property type="evidence" value="ECO:0007669"/>
    <property type="project" value="TreeGrafter"/>
</dbReference>
<dbReference type="SUPFAM" id="SSF49417">
    <property type="entry name" value="p53-like transcription factors"/>
    <property type="match status" value="1"/>
</dbReference>
<keyword evidence="6" id="KW-1185">Reference proteome</keyword>
<feature type="compositionally biased region" description="Polar residues" evidence="3">
    <location>
        <begin position="516"/>
        <end position="538"/>
    </location>
</feature>
<organism evidence="5 6">
    <name type="scientific">Zygotorulaspora mrakii</name>
    <name type="common">Zygosaccharomyces mrakii</name>
    <dbReference type="NCBI Taxonomy" id="42260"/>
    <lineage>
        <taxon>Eukaryota</taxon>
        <taxon>Fungi</taxon>
        <taxon>Dikarya</taxon>
        <taxon>Ascomycota</taxon>
        <taxon>Saccharomycotina</taxon>
        <taxon>Saccharomycetes</taxon>
        <taxon>Saccharomycetales</taxon>
        <taxon>Saccharomycetaceae</taxon>
        <taxon>Zygotorulaspora</taxon>
    </lineage>
</organism>
<dbReference type="GO" id="GO:0003700">
    <property type="term" value="F:DNA-binding transcription factor activity"/>
    <property type="evidence" value="ECO:0007669"/>
    <property type="project" value="UniProtKB-UniRule"/>
</dbReference>
<dbReference type="Proteomes" id="UP000509704">
    <property type="component" value="Chromosome 7"/>
</dbReference>
<dbReference type="GO" id="GO:0051321">
    <property type="term" value="P:meiotic cell cycle"/>
    <property type="evidence" value="ECO:0007669"/>
    <property type="project" value="TreeGrafter"/>
</dbReference>
<dbReference type="EMBL" id="CP058610">
    <property type="protein sequence ID" value="QLG74198.1"/>
    <property type="molecule type" value="Genomic_DNA"/>
</dbReference>
<dbReference type="FunFam" id="2.60.40.1390:FF:000005">
    <property type="entry name" value="Meiosis-specific transcription factor NDT80"/>
    <property type="match status" value="1"/>
</dbReference>
<evidence type="ECO:0000256" key="2">
    <source>
        <dbReference type="PROSITE-ProRule" id="PRU00850"/>
    </source>
</evidence>
<dbReference type="InterPro" id="IPR008967">
    <property type="entry name" value="p53-like_TF_DNA-bd_sf"/>
</dbReference>
<keyword evidence="1 2" id="KW-0238">DNA-binding</keyword>
<protein>
    <recommendedName>
        <fullName evidence="4">NDT80 domain-containing protein</fullName>
    </recommendedName>
</protein>
<sequence length="672" mass="76171">MARCFHAGASQSEARASAGSEEDEEEQDAVIKTHVNEDGTTSNYFDKRKLKIAPRSTLQFKVGPPFELFGNYYSVTEVNTCRRLKFRIAPRIDRGFDFIDGNWVGYKRNYFTLVSAFETPGWELKDYLKGTFQLNVNAGHRSENYKIKYFAIKIQARNDDDFSKINLVQHTAKRDKGPQFNPATYPLIPAPLPKHQIIREASNVRNTAKMQKYDSTFFFHRNQEDQSQYSKNSLLRTYPNDPVQKVARYERVQFSSAVNNRKSTQQSRHYRLHVVLGAVIHYEGSYLENFGKDSSPNLSISEEVFLLDGTKQGFVPLQEMRTPSLIIRGRSASNYCSSQKPTTSPKLSCAGTISGTVSRRESSNIPVTYSQTPPLDTTVLCSSPIKVKSNRPANRKSNVIGAVTSSVNRVNENDDVILRKNKRVQTLEEIEKSLKLPLNLQSKNDENKSSSQISSLTRPALISRHSSIDPREIELKPSPIKRSRCYSSDFGDLDESRFTTGSLALTATLRSQNLNSFSKRRMNQNVLNPESSPETSYKSPPEKSKTSTPYKPKQNCQVDRKSDRDDSNNFGDSSGTGMDSLSIPILDDSTSNYNHVANIDSIHLEVDAIPRSFTKVIGENSFTNLYRQMEQTTRETFMARQTEENIVSVINTLPSQMMAVEEFYEELGFYKQ</sequence>
<reference evidence="5 6" key="1">
    <citation type="submission" date="2020-07" db="EMBL/GenBank/DDBJ databases">
        <title>The yeast mating-type switching endonuclease HO is a domesticated member of an unorthodox homing genetic element family.</title>
        <authorList>
            <person name="Coughlan A.Y."/>
            <person name="Lombardi L."/>
            <person name="Braun-Galleani S."/>
            <person name="Martos A.R."/>
            <person name="Galeote V."/>
            <person name="Bigey F."/>
            <person name="Dequin S."/>
            <person name="Byrne K.P."/>
            <person name="Wolfe K.H."/>
        </authorList>
    </citation>
    <scope>NUCLEOTIDE SEQUENCE [LARGE SCALE GENOMIC DNA]</scope>
    <source>
        <strain evidence="5 6">NRRL Y-6702</strain>
    </source>
</reference>
<dbReference type="OrthoDB" id="2288358at2759"/>
<name>A0A7H9B643_ZYGMR</name>
<dbReference type="PANTHER" id="PTHR35144">
    <property type="entry name" value="MEIOSIS-SPECIFIC TRANSCRIPTION FACTOR NDT80"/>
    <property type="match status" value="1"/>
</dbReference>
<dbReference type="AlphaFoldDB" id="A0A7H9B643"/>
<feature type="region of interest" description="Disordered" evidence="3">
    <location>
        <begin position="441"/>
        <end position="476"/>
    </location>
</feature>
<dbReference type="InterPro" id="IPR037141">
    <property type="entry name" value="NDT80_DNA-bd_dom_sf"/>
</dbReference>
<accession>A0A7H9B643</accession>
<dbReference type="GO" id="GO:0003677">
    <property type="term" value="F:DNA binding"/>
    <property type="evidence" value="ECO:0007669"/>
    <property type="project" value="UniProtKB-KW"/>
</dbReference>
<evidence type="ECO:0000259" key="4">
    <source>
        <dbReference type="PROSITE" id="PS51517"/>
    </source>
</evidence>
<feature type="compositionally biased region" description="Polar residues" evidence="3">
    <location>
        <begin position="546"/>
        <end position="557"/>
    </location>
</feature>
<proteinExistence type="predicted"/>
<evidence type="ECO:0000313" key="5">
    <source>
        <dbReference type="EMBL" id="QLG74198.1"/>
    </source>
</evidence>
<dbReference type="RefSeq" id="XP_037145923.1">
    <property type="nucleotide sequence ID" value="XM_037290028.1"/>
</dbReference>
<feature type="compositionally biased region" description="Basic and acidic residues" evidence="3">
    <location>
        <begin position="466"/>
        <end position="475"/>
    </location>
</feature>
<feature type="DNA-binding region" description="NDT80" evidence="2">
    <location>
        <begin position="25"/>
        <end position="339"/>
    </location>
</feature>
<dbReference type="Pfam" id="PF05224">
    <property type="entry name" value="NDT80_PhoG"/>
    <property type="match status" value="1"/>
</dbReference>